<feature type="compositionally biased region" description="Basic and acidic residues" evidence="1">
    <location>
        <begin position="191"/>
        <end position="211"/>
    </location>
</feature>
<dbReference type="KEGG" id="bcom:BAUCODRAFT_149005"/>
<feature type="compositionally biased region" description="Low complexity" evidence="1">
    <location>
        <begin position="352"/>
        <end position="361"/>
    </location>
</feature>
<evidence type="ECO:0000313" key="3">
    <source>
        <dbReference type="Proteomes" id="UP000011761"/>
    </source>
</evidence>
<feature type="compositionally biased region" description="Polar residues" evidence="1">
    <location>
        <begin position="636"/>
        <end position="645"/>
    </location>
</feature>
<dbReference type="OMA" id="WEWYDEN"/>
<dbReference type="EMBL" id="KB445557">
    <property type="protein sequence ID" value="EMC94965.1"/>
    <property type="molecule type" value="Genomic_DNA"/>
</dbReference>
<feature type="compositionally biased region" description="Basic and acidic residues" evidence="1">
    <location>
        <begin position="16"/>
        <end position="36"/>
    </location>
</feature>
<feature type="region of interest" description="Disordered" evidence="1">
    <location>
        <begin position="492"/>
        <end position="542"/>
    </location>
</feature>
<feature type="region of interest" description="Disordered" evidence="1">
    <location>
        <begin position="634"/>
        <end position="674"/>
    </location>
</feature>
<feature type="compositionally biased region" description="Acidic residues" evidence="1">
    <location>
        <begin position="926"/>
        <end position="943"/>
    </location>
</feature>
<evidence type="ECO:0000313" key="2">
    <source>
        <dbReference type="EMBL" id="EMC94965.1"/>
    </source>
</evidence>
<feature type="region of interest" description="Disordered" evidence="1">
    <location>
        <begin position="1"/>
        <end position="211"/>
    </location>
</feature>
<dbReference type="Proteomes" id="UP000011761">
    <property type="component" value="Unassembled WGS sequence"/>
</dbReference>
<name>M2N841_BAUPA</name>
<feature type="region of interest" description="Disordered" evidence="1">
    <location>
        <begin position="807"/>
        <end position="844"/>
    </location>
</feature>
<keyword evidence="3" id="KW-1185">Reference proteome</keyword>
<organism evidence="2 3">
    <name type="scientific">Baudoinia panamericana (strain UAMH 10762)</name>
    <name type="common">Angels' share fungus</name>
    <name type="synonym">Baudoinia compniacensis (strain UAMH 10762)</name>
    <dbReference type="NCBI Taxonomy" id="717646"/>
    <lineage>
        <taxon>Eukaryota</taxon>
        <taxon>Fungi</taxon>
        <taxon>Dikarya</taxon>
        <taxon>Ascomycota</taxon>
        <taxon>Pezizomycotina</taxon>
        <taxon>Dothideomycetes</taxon>
        <taxon>Dothideomycetidae</taxon>
        <taxon>Mycosphaerellales</taxon>
        <taxon>Teratosphaeriaceae</taxon>
        <taxon>Baudoinia</taxon>
    </lineage>
</organism>
<feature type="compositionally biased region" description="Basic residues" evidence="1">
    <location>
        <begin position="518"/>
        <end position="537"/>
    </location>
</feature>
<feature type="compositionally biased region" description="Polar residues" evidence="1">
    <location>
        <begin position="61"/>
        <end position="70"/>
    </location>
</feature>
<reference evidence="2 3" key="1">
    <citation type="journal article" date="2012" name="PLoS Pathog.">
        <title>Diverse lifestyles and strategies of plant pathogenesis encoded in the genomes of eighteen Dothideomycetes fungi.</title>
        <authorList>
            <person name="Ohm R.A."/>
            <person name="Feau N."/>
            <person name="Henrissat B."/>
            <person name="Schoch C.L."/>
            <person name="Horwitz B.A."/>
            <person name="Barry K.W."/>
            <person name="Condon B.J."/>
            <person name="Copeland A.C."/>
            <person name="Dhillon B."/>
            <person name="Glaser F."/>
            <person name="Hesse C.N."/>
            <person name="Kosti I."/>
            <person name="LaButti K."/>
            <person name="Lindquist E.A."/>
            <person name="Lucas S."/>
            <person name="Salamov A.A."/>
            <person name="Bradshaw R.E."/>
            <person name="Ciuffetti L."/>
            <person name="Hamelin R.C."/>
            <person name="Kema G.H.J."/>
            <person name="Lawrence C."/>
            <person name="Scott J.A."/>
            <person name="Spatafora J.W."/>
            <person name="Turgeon B.G."/>
            <person name="de Wit P.J.G.M."/>
            <person name="Zhong S."/>
            <person name="Goodwin S.B."/>
            <person name="Grigoriev I.V."/>
        </authorList>
    </citation>
    <scope>NUCLEOTIDE SEQUENCE [LARGE SCALE GENOMIC DNA]</scope>
    <source>
        <strain evidence="2 3">UAMH 10762</strain>
    </source>
</reference>
<dbReference type="GeneID" id="19108918"/>
<feature type="compositionally biased region" description="Polar residues" evidence="1">
    <location>
        <begin position="369"/>
        <end position="388"/>
    </location>
</feature>
<dbReference type="OrthoDB" id="3943769at2759"/>
<feature type="compositionally biased region" description="Basic residues" evidence="1">
    <location>
        <begin position="43"/>
        <end position="52"/>
    </location>
</feature>
<dbReference type="HOGENOM" id="CLU_331496_0_0_1"/>
<accession>M2N841</accession>
<feature type="compositionally biased region" description="Basic and acidic residues" evidence="1">
    <location>
        <begin position="651"/>
        <end position="664"/>
    </location>
</feature>
<feature type="region of interest" description="Disordered" evidence="1">
    <location>
        <begin position="423"/>
        <end position="442"/>
    </location>
</feature>
<sequence>MSAVAAQAPVASPEQQARDIEARDRAAAERNARDQKAMPPPSAKRRVGRPRKTPAPAYSLPSANAPTNPTLAREDAKDAELDEENIVLQQKLTTVDLTNSDDKKADESDDGSPLSDLEELERRESVLQAQRNQGKPSSGAEDAIMLDDPSQEVEREAVDEGSIDYSDVDPAELEDHSYMEDDQKSVVSISSDDHEKYKSEAKPNDDPSKAIDLERPWRISGFDETARRKFEQMYCQDRLAPLQGNWDLTEDYHREQDKEMLRYLEDFPLDKWLIDKQAANDAYMNLLKRTKWRNLSIGVYSEHRNTQYISSSSPFSRTMPMMQPQQGPPPGRQPSMGGPHGAPNGMPPQQMHHGPPSNGHGMPPPPQMLRSQPNPQSMPQSFGQTLPGQYQHPGFNHQGAMGPPPLPFGHPQHVGGVHGMAQHAPILGMPQPGAQKPQSLGRVNSMHQQTPVFGMPSIGGKAIGAGTFVDALTIDDNGPTDSKGRKRKLSLTAKAHSEMPACPIPPYPEGERPSERKKVGKISKTAKNRKNAKRTMRKPAEAEKMPWHRQIDFVQAKEDASWDESHYDAGIIEAMNVVRKKNQPVVDKIDQELLEKQKLQRAAKKAGNTGRNTIAAARAFVAAGGVAPPKARIFTTEVSSPSKSSEAGGEEDTKAEGSPRKKSESAGGEGNFSFASDADRARASELKCTTPYEVLDAAEAGEVEWELCKHICIRWLPGKKSHSLGLEQARFRIYDTLITRQQYDNTLVLTGRAAMCIIDFCPDMLCRVPLLRICSEAGCGNTEVRDRMSWNGCYIDKATVTKRIRAALGQKQSNNPDKRKKEAEEVGDAEGKVAKHGSDGRAKERYTADEHKWYNDNDKYFDWYIQFFGTRRTHRFGQKGGSMRTKSEGLSSEGFTSASEREVTMDAASPEDSAMSPAKRRKTEETDADESVDGDDVENDGEDAVSIQSDTLLDEIED</sequence>
<feature type="compositionally biased region" description="Polar residues" evidence="1">
    <location>
        <begin position="127"/>
        <end position="136"/>
    </location>
</feature>
<feature type="region of interest" description="Disordered" evidence="1">
    <location>
        <begin position="308"/>
        <end position="418"/>
    </location>
</feature>
<dbReference type="AlphaFoldDB" id="M2N841"/>
<dbReference type="eggNOG" id="ENOG502TDXJ">
    <property type="taxonomic scope" value="Eukaryota"/>
</dbReference>
<feature type="compositionally biased region" description="Polar residues" evidence="1">
    <location>
        <begin position="888"/>
        <end position="898"/>
    </location>
</feature>
<feature type="compositionally biased region" description="Polar residues" evidence="1">
    <location>
        <begin position="87"/>
        <end position="98"/>
    </location>
</feature>
<proteinExistence type="predicted"/>
<gene>
    <name evidence="2" type="ORF">BAUCODRAFT_149005</name>
</gene>
<feature type="region of interest" description="Disordered" evidence="1">
    <location>
        <begin position="875"/>
        <end position="958"/>
    </location>
</feature>
<feature type="compositionally biased region" description="Acidic residues" evidence="1">
    <location>
        <begin position="159"/>
        <end position="172"/>
    </location>
</feature>
<protein>
    <submittedName>
        <fullName evidence="2">Uncharacterized protein</fullName>
    </submittedName>
</protein>
<dbReference type="RefSeq" id="XP_007677658.1">
    <property type="nucleotide sequence ID" value="XM_007679468.1"/>
</dbReference>
<evidence type="ECO:0000256" key="1">
    <source>
        <dbReference type="SAM" id="MobiDB-lite"/>
    </source>
</evidence>
<feature type="compositionally biased region" description="Basic and acidic residues" evidence="1">
    <location>
        <begin position="173"/>
        <end position="184"/>
    </location>
</feature>
<feature type="compositionally biased region" description="Basic and acidic residues" evidence="1">
    <location>
        <begin position="816"/>
        <end position="844"/>
    </location>
</feature>
<feature type="compositionally biased region" description="Low complexity" evidence="1">
    <location>
        <begin position="1"/>
        <end position="15"/>
    </location>
</feature>